<proteinExistence type="predicted"/>
<dbReference type="OrthoDB" id="5366038at2759"/>
<accession>A0A2J6PWD3</accession>
<dbReference type="PANTHER" id="PTHR45786:SF74">
    <property type="entry name" value="ATP-DEPENDENT DNA HELICASE"/>
    <property type="match status" value="1"/>
</dbReference>
<dbReference type="EMBL" id="KZ613495">
    <property type="protein sequence ID" value="PMD18327.1"/>
    <property type="molecule type" value="Genomic_DNA"/>
</dbReference>
<protein>
    <recommendedName>
        <fullName evidence="3">Helitron helicase-like domain-containing protein</fullName>
    </recommendedName>
</protein>
<dbReference type="Proteomes" id="UP000235672">
    <property type="component" value="Unassembled WGS sequence"/>
</dbReference>
<reference evidence="1 2" key="1">
    <citation type="submission" date="2016-05" db="EMBL/GenBank/DDBJ databases">
        <title>A degradative enzymes factory behind the ericoid mycorrhizal symbiosis.</title>
        <authorList>
            <consortium name="DOE Joint Genome Institute"/>
            <person name="Martino E."/>
            <person name="Morin E."/>
            <person name="Grelet G."/>
            <person name="Kuo A."/>
            <person name="Kohler A."/>
            <person name="Daghino S."/>
            <person name="Barry K."/>
            <person name="Choi C."/>
            <person name="Cichocki N."/>
            <person name="Clum A."/>
            <person name="Copeland A."/>
            <person name="Hainaut M."/>
            <person name="Haridas S."/>
            <person name="Labutti K."/>
            <person name="Lindquist E."/>
            <person name="Lipzen A."/>
            <person name="Khouja H.-R."/>
            <person name="Murat C."/>
            <person name="Ohm R."/>
            <person name="Olson A."/>
            <person name="Spatafora J."/>
            <person name="Veneault-Fourrey C."/>
            <person name="Henrissat B."/>
            <person name="Grigoriev I."/>
            <person name="Martin F."/>
            <person name="Perotto S."/>
        </authorList>
    </citation>
    <scope>NUCLEOTIDE SEQUENCE [LARGE SCALE GENOMIC DNA]</scope>
    <source>
        <strain evidence="1 2">UAMH 7357</strain>
    </source>
</reference>
<dbReference type="AlphaFoldDB" id="A0A2J6PWD3"/>
<dbReference type="PANTHER" id="PTHR45786">
    <property type="entry name" value="DNA BINDING PROTEIN-LIKE"/>
    <property type="match status" value="1"/>
</dbReference>
<evidence type="ECO:0000313" key="2">
    <source>
        <dbReference type="Proteomes" id="UP000235672"/>
    </source>
</evidence>
<sequence>MDKECEFCHALHFIHESVGSGQLFELYYKKGDTVLENLQPPPPFLRELLTADNPRARDFRQNIRAYNSTLAFTSLNYTKDTRTDLSRGLHYFQIHGELFHLQGPLLPGSEAPSFAQLFFYNPDYTTDTRLQYRPSLDRDILRGLHEILTDCNPFIGLYKSTRERLAETERAQNDQFHLILDPQIRLVMESGADHRRENLPISNKLADILPNKFADGSNRDVLLAVRDPGRNGPQFHRVPVTHAAYMPLHYVLLFPYSEHE</sequence>
<organism evidence="1 2">
    <name type="scientific">Hyaloscypha hepaticicola</name>
    <dbReference type="NCBI Taxonomy" id="2082293"/>
    <lineage>
        <taxon>Eukaryota</taxon>
        <taxon>Fungi</taxon>
        <taxon>Dikarya</taxon>
        <taxon>Ascomycota</taxon>
        <taxon>Pezizomycotina</taxon>
        <taxon>Leotiomycetes</taxon>
        <taxon>Helotiales</taxon>
        <taxon>Hyaloscyphaceae</taxon>
        <taxon>Hyaloscypha</taxon>
    </lineage>
</organism>
<evidence type="ECO:0008006" key="3">
    <source>
        <dbReference type="Google" id="ProtNLM"/>
    </source>
</evidence>
<gene>
    <name evidence="1" type="ORF">NA56DRAFT_251299</name>
</gene>
<evidence type="ECO:0000313" key="1">
    <source>
        <dbReference type="EMBL" id="PMD18327.1"/>
    </source>
</evidence>
<keyword evidence="2" id="KW-1185">Reference proteome</keyword>
<dbReference type="STRING" id="1745343.A0A2J6PWD3"/>
<name>A0A2J6PWD3_9HELO</name>